<sequence length="41" mass="4665">MFQSFRSLTDAPKFCRLVRLPSPECVVEAIAPSTPQQILMR</sequence>
<name>A0A2Z4Y5N1_SUMC1</name>
<evidence type="ECO:0000313" key="2">
    <source>
        <dbReference type="Proteomes" id="UP000262583"/>
    </source>
</evidence>
<proteinExistence type="predicted"/>
<gene>
    <name evidence="1" type="ORF">BRCON_1693</name>
</gene>
<dbReference type="Proteomes" id="UP000262583">
    <property type="component" value="Chromosome"/>
</dbReference>
<dbReference type="AlphaFoldDB" id="A0A2Z4Y5N1"/>
<evidence type="ECO:0000313" key="1">
    <source>
        <dbReference type="EMBL" id="AXA36470.1"/>
    </source>
</evidence>
<accession>A0A2Z4Y5N1</accession>
<dbReference type="EMBL" id="CP030759">
    <property type="protein sequence ID" value="AXA36470.1"/>
    <property type="molecule type" value="Genomic_DNA"/>
</dbReference>
<reference evidence="1 2" key="1">
    <citation type="submission" date="2018-05" db="EMBL/GenBank/DDBJ databases">
        <title>A metagenomic window into the 2 km-deep terrestrial subsurface aquifer revealed taxonomically and functionally diverse microbial community comprising novel uncultured bacterial lineages.</title>
        <authorList>
            <person name="Kadnikov V.V."/>
            <person name="Mardanov A.V."/>
            <person name="Beletsky A.V."/>
            <person name="Banks D."/>
            <person name="Pimenov N.V."/>
            <person name="Frank Y.A."/>
            <person name="Karnachuk O.V."/>
            <person name="Ravin N.V."/>
        </authorList>
    </citation>
    <scope>NUCLEOTIDE SEQUENCE [LARGE SCALE GENOMIC DNA]</scope>
    <source>
        <strain evidence="1">BY</strain>
    </source>
</reference>
<protein>
    <submittedName>
        <fullName evidence="1">Uncharacterized protein</fullName>
    </submittedName>
</protein>
<dbReference type="KEGG" id="schv:BRCON_1693"/>
<organism evidence="1 2">
    <name type="scientific">Sumerlaea chitinivorans</name>
    <dbReference type="NCBI Taxonomy" id="2250252"/>
    <lineage>
        <taxon>Bacteria</taxon>
        <taxon>Candidatus Sumerlaeota</taxon>
        <taxon>Candidatus Sumerlaeia</taxon>
        <taxon>Candidatus Sumerlaeales</taxon>
        <taxon>Candidatus Sumerlaeaceae</taxon>
        <taxon>Candidatus Sumerlaea</taxon>
    </lineage>
</organism>